<protein>
    <submittedName>
        <fullName evidence="1">Uncharacterized protein</fullName>
    </submittedName>
</protein>
<organism evidence="1 2">
    <name type="scientific">Eumeta variegata</name>
    <name type="common">Bagworm moth</name>
    <name type="synonym">Eumeta japonica</name>
    <dbReference type="NCBI Taxonomy" id="151549"/>
    <lineage>
        <taxon>Eukaryota</taxon>
        <taxon>Metazoa</taxon>
        <taxon>Ecdysozoa</taxon>
        <taxon>Arthropoda</taxon>
        <taxon>Hexapoda</taxon>
        <taxon>Insecta</taxon>
        <taxon>Pterygota</taxon>
        <taxon>Neoptera</taxon>
        <taxon>Endopterygota</taxon>
        <taxon>Lepidoptera</taxon>
        <taxon>Glossata</taxon>
        <taxon>Ditrysia</taxon>
        <taxon>Tineoidea</taxon>
        <taxon>Psychidae</taxon>
        <taxon>Oiketicinae</taxon>
        <taxon>Eumeta</taxon>
    </lineage>
</organism>
<evidence type="ECO:0000313" key="1">
    <source>
        <dbReference type="EMBL" id="GBP01720.1"/>
    </source>
</evidence>
<sequence length="92" mass="10497">MIELALINSEFVTHSQPEKLLVLQFTQYNYRLGYPNDLHRPEIYRSGGGRERVVRAVGLSAAPVQRTIASRPSQTSRASLPLLLLRRAFQYL</sequence>
<dbReference type="EMBL" id="BGZK01003474">
    <property type="protein sequence ID" value="GBP01720.1"/>
    <property type="molecule type" value="Genomic_DNA"/>
</dbReference>
<keyword evidence="2" id="KW-1185">Reference proteome</keyword>
<proteinExistence type="predicted"/>
<comment type="caution">
    <text evidence="1">The sequence shown here is derived from an EMBL/GenBank/DDBJ whole genome shotgun (WGS) entry which is preliminary data.</text>
</comment>
<reference evidence="1 2" key="1">
    <citation type="journal article" date="2019" name="Commun. Biol.">
        <title>The bagworm genome reveals a unique fibroin gene that provides high tensile strength.</title>
        <authorList>
            <person name="Kono N."/>
            <person name="Nakamura H."/>
            <person name="Ohtoshi R."/>
            <person name="Tomita M."/>
            <person name="Numata K."/>
            <person name="Arakawa K."/>
        </authorList>
    </citation>
    <scope>NUCLEOTIDE SEQUENCE [LARGE SCALE GENOMIC DNA]</scope>
</reference>
<dbReference type="AlphaFoldDB" id="A0A4C1SKQ2"/>
<gene>
    <name evidence="1" type="ORF">EVAR_102520_1</name>
</gene>
<dbReference type="Proteomes" id="UP000299102">
    <property type="component" value="Unassembled WGS sequence"/>
</dbReference>
<evidence type="ECO:0000313" key="2">
    <source>
        <dbReference type="Proteomes" id="UP000299102"/>
    </source>
</evidence>
<name>A0A4C1SKQ2_EUMVA</name>
<accession>A0A4C1SKQ2</accession>